<dbReference type="Proteomes" id="UP000038040">
    <property type="component" value="Unplaced"/>
</dbReference>
<feature type="binding site" evidence="6">
    <location>
        <position position="146"/>
    </location>
    <ligand>
        <name>S-adenosyl-L-methionine</name>
        <dbReference type="ChEBI" id="CHEBI:59789"/>
    </ligand>
</feature>
<evidence type="ECO:0000256" key="6">
    <source>
        <dbReference type="PIRSR" id="PIRSR037350-1"/>
    </source>
</evidence>
<dbReference type="Pfam" id="PF05971">
    <property type="entry name" value="Methyltransf_10"/>
    <property type="match status" value="1"/>
</dbReference>
<keyword evidence="3 5" id="KW-0808">Transferase</keyword>
<dbReference type="EMBL" id="UYYG01000071">
    <property type="protein sequence ID" value="VDN52668.1"/>
    <property type="molecule type" value="Genomic_DNA"/>
</dbReference>
<protein>
    <recommendedName>
        <fullName evidence="5">U6 small nuclear RNA (adenine-(43)-N(6))-methyltransferase</fullName>
        <ecNumber evidence="5">2.1.1.-</ecNumber>
    </recommendedName>
</protein>
<gene>
    <name evidence="7" type="ORF">DME_LOCUS2641</name>
</gene>
<dbReference type="AlphaFoldDB" id="A0A0N4ULR3"/>
<dbReference type="STRING" id="318479.A0A0N4ULR3"/>
<reference evidence="7 9" key="2">
    <citation type="submission" date="2018-11" db="EMBL/GenBank/DDBJ databases">
        <authorList>
            <consortium name="Pathogen Informatics"/>
        </authorList>
    </citation>
    <scope>NUCLEOTIDE SEQUENCE [LARGE SCALE GENOMIC DNA]</scope>
</reference>
<evidence type="ECO:0000256" key="1">
    <source>
        <dbReference type="ARBA" id="ARBA00005878"/>
    </source>
</evidence>
<feature type="binding site" evidence="6">
    <location>
        <position position="46"/>
    </location>
    <ligand>
        <name>S-adenosyl-L-methionine</name>
        <dbReference type="ChEBI" id="CHEBI:59789"/>
    </ligand>
</feature>
<dbReference type="OrthoDB" id="514248at2759"/>
<dbReference type="InterPro" id="IPR010286">
    <property type="entry name" value="METTL16/RlmF"/>
</dbReference>
<evidence type="ECO:0000256" key="4">
    <source>
        <dbReference type="ARBA" id="ARBA00022691"/>
    </source>
</evidence>
<dbReference type="CDD" id="cd02440">
    <property type="entry name" value="AdoMet_MTases"/>
    <property type="match status" value="1"/>
</dbReference>
<feature type="binding site" evidence="6">
    <location>
        <position position="72"/>
    </location>
    <ligand>
        <name>S-adenosyl-L-methionine</name>
        <dbReference type="ChEBI" id="CHEBI:59789"/>
    </ligand>
</feature>
<accession>A0A0N4ULR3</accession>
<evidence type="ECO:0000256" key="3">
    <source>
        <dbReference type="ARBA" id="ARBA00022679"/>
    </source>
</evidence>
<dbReference type="Proteomes" id="UP000274756">
    <property type="component" value="Unassembled WGS sequence"/>
</dbReference>
<evidence type="ECO:0000313" key="7">
    <source>
        <dbReference type="EMBL" id="VDN52668.1"/>
    </source>
</evidence>
<proteinExistence type="inferred from homology"/>
<dbReference type="GO" id="GO:0005634">
    <property type="term" value="C:nucleus"/>
    <property type="evidence" value="ECO:0007669"/>
    <property type="project" value="TreeGrafter"/>
</dbReference>
<sequence>MLNEMVALNFRDANNVRILAKTLLRDDFGLNVELPPDCLVPRVPQRLNYIYWIDDQLKTNGLTQDVLGIDIGTGASCIYALLGAKLFGWSFIATDSDPRSLEVAKQNVESNGLRDKIEIAHVDKNRLIKDIVRSHASNNFTFCMCNPPFFEKEEFDEKFMPIDDNVVVNICNEGYKSVPLSATVAKINEVTVAGGEVAFISQLIDDSLALKRSVVIYTSMVGRKCSLLKLKKKLGRCSNVKYTFGTLSQGKTQRWILAWSFEPRINFLSTIKAYSPFKLQFPSADFGQEKSVLWAKQVLDTLKISYYQSDERIFVCDAAKNTWSNQRRKRRNSFQEKGGDIYQIKRLCLPPNAISCSAGLGVGDGQDSLSNAGNFNECMILDNAYNSKRFDSSIQTYLPLCEKSQSIVRFEFALSPNDKGFVLSWIDGSRNALHQINQYCKNQISKLDNRAESE</sequence>
<keyword evidence="9" id="KW-1185">Reference proteome</keyword>
<evidence type="ECO:0000313" key="10">
    <source>
        <dbReference type="WBParaSite" id="DME_0000875001-mRNA-1"/>
    </source>
</evidence>
<evidence type="ECO:0000256" key="5">
    <source>
        <dbReference type="PIRNR" id="PIRNR037350"/>
    </source>
</evidence>
<name>A0A0N4ULR3_DRAME</name>
<dbReference type="PANTHER" id="PTHR13393">
    <property type="entry name" value="SAM-DEPENDENT METHYLTRANSFERASE"/>
    <property type="match status" value="1"/>
</dbReference>
<keyword evidence="2 5" id="KW-0489">Methyltransferase</keyword>
<evidence type="ECO:0000256" key="2">
    <source>
        <dbReference type="ARBA" id="ARBA00022603"/>
    </source>
</evidence>
<feature type="binding site" evidence="6">
    <location>
        <position position="95"/>
    </location>
    <ligand>
        <name>S-adenosyl-L-methionine</name>
        <dbReference type="ChEBI" id="CHEBI:59789"/>
    </ligand>
</feature>
<dbReference type="InterPro" id="IPR029063">
    <property type="entry name" value="SAM-dependent_MTases_sf"/>
</dbReference>
<dbReference type="EC" id="2.1.1.-" evidence="5"/>
<dbReference type="WBParaSite" id="DME_0000875001-mRNA-1">
    <property type="protein sequence ID" value="DME_0000875001-mRNA-1"/>
    <property type="gene ID" value="DME_0000875001"/>
</dbReference>
<keyword evidence="4 6" id="KW-0949">S-adenosyl-L-methionine</keyword>
<reference evidence="10" key="1">
    <citation type="submission" date="2016-04" db="UniProtKB">
        <authorList>
            <consortium name="WormBaseParasite"/>
        </authorList>
    </citation>
    <scope>IDENTIFICATION</scope>
</reference>
<dbReference type="SUPFAM" id="SSF53335">
    <property type="entry name" value="S-adenosyl-L-methionine-dependent methyltransferases"/>
    <property type="match status" value="1"/>
</dbReference>
<evidence type="ECO:0000313" key="8">
    <source>
        <dbReference type="Proteomes" id="UP000038040"/>
    </source>
</evidence>
<dbReference type="PANTHER" id="PTHR13393:SF0">
    <property type="entry name" value="RNA N6-ADENOSINE-METHYLTRANSFERASE METTL16"/>
    <property type="match status" value="1"/>
</dbReference>
<evidence type="ECO:0000313" key="9">
    <source>
        <dbReference type="Proteomes" id="UP000274756"/>
    </source>
</evidence>
<dbReference type="InterPro" id="IPR017182">
    <property type="entry name" value="METTL16/PsiM"/>
</dbReference>
<dbReference type="PIRSF" id="PIRSF037350">
    <property type="entry name" value="Mtase_ZK1128_prd"/>
    <property type="match status" value="1"/>
</dbReference>
<organism evidence="8 10">
    <name type="scientific">Dracunculus medinensis</name>
    <name type="common">Guinea worm</name>
    <dbReference type="NCBI Taxonomy" id="318479"/>
    <lineage>
        <taxon>Eukaryota</taxon>
        <taxon>Metazoa</taxon>
        <taxon>Ecdysozoa</taxon>
        <taxon>Nematoda</taxon>
        <taxon>Chromadorea</taxon>
        <taxon>Rhabditida</taxon>
        <taxon>Spirurina</taxon>
        <taxon>Dracunculoidea</taxon>
        <taxon>Dracunculidae</taxon>
        <taxon>Dracunculus</taxon>
    </lineage>
</organism>
<dbReference type="GO" id="GO:0070475">
    <property type="term" value="P:rRNA base methylation"/>
    <property type="evidence" value="ECO:0007669"/>
    <property type="project" value="TreeGrafter"/>
</dbReference>
<dbReference type="GO" id="GO:0008168">
    <property type="term" value="F:methyltransferase activity"/>
    <property type="evidence" value="ECO:0007669"/>
    <property type="project" value="UniProtKB-UniRule"/>
</dbReference>
<dbReference type="Gene3D" id="3.40.50.150">
    <property type="entry name" value="Vaccinia Virus protein VP39"/>
    <property type="match status" value="1"/>
</dbReference>
<comment type="similarity">
    <text evidence="1 5">Belongs to the methyltransferase superfamily. METTL16/RlmF family.</text>
</comment>